<dbReference type="SUPFAM" id="SSF52540">
    <property type="entry name" value="P-loop containing nucleoside triphosphate hydrolases"/>
    <property type="match status" value="1"/>
</dbReference>
<feature type="coiled-coil region" evidence="2">
    <location>
        <begin position="612"/>
        <end position="769"/>
    </location>
</feature>
<dbReference type="PANTHER" id="PTHR43977">
    <property type="entry name" value="STRUCTURAL MAINTENANCE OF CHROMOSOMES PROTEIN 3"/>
    <property type="match status" value="1"/>
</dbReference>
<keyword evidence="5" id="KW-1185">Reference proteome</keyword>
<dbReference type="Pfam" id="PF02463">
    <property type="entry name" value="SMC_N"/>
    <property type="match status" value="1"/>
</dbReference>
<gene>
    <name evidence="4" type="primary">g12079</name>
    <name evidence="4" type="ORF">VP750_LOCUS10774</name>
</gene>
<feature type="coiled-coil region" evidence="2">
    <location>
        <begin position="508"/>
        <end position="535"/>
    </location>
</feature>
<evidence type="ECO:0000259" key="3">
    <source>
        <dbReference type="Pfam" id="PF02463"/>
    </source>
</evidence>
<keyword evidence="1 2" id="KW-0175">Coiled coil</keyword>
<evidence type="ECO:0000256" key="1">
    <source>
        <dbReference type="ARBA" id="ARBA00023054"/>
    </source>
</evidence>
<evidence type="ECO:0000256" key="2">
    <source>
        <dbReference type="SAM" id="Coils"/>
    </source>
</evidence>
<dbReference type="Gene3D" id="3.30.70.1620">
    <property type="match status" value="1"/>
</dbReference>
<proteinExistence type="predicted"/>
<organism evidence="4 5">
    <name type="scientific">Coccomyxa viridis</name>
    <dbReference type="NCBI Taxonomy" id="1274662"/>
    <lineage>
        <taxon>Eukaryota</taxon>
        <taxon>Viridiplantae</taxon>
        <taxon>Chlorophyta</taxon>
        <taxon>core chlorophytes</taxon>
        <taxon>Trebouxiophyceae</taxon>
        <taxon>Trebouxiophyceae incertae sedis</taxon>
        <taxon>Coccomyxaceae</taxon>
        <taxon>Coccomyxa</taxon>
    </lineage>
</organism>
<dbReference type="InterPro" id="IPR003395">
    <property type="entry name" value="RecF/RecN/SMC_N"/>
</dbReference>
<feature type="coiled-coil region" evidence="2">
    <location>
        <begin position="100"/>
        <end position="134"/>
    </location>
</feature>
<dbReference type="Proteomes" id="UP001497392">
    <property type="component" value="Unassembled WGS sequence"/>
</dbReference>
<name>A0ABP1GGH1_9CHLO</name>
<dbReference type="Gene3D" id="1.20.1060.20">
    <property type="match status" value="1"/>
</dbReference>
<comment type="caution">
    <text evidence="4">The sequence shown here is derived from an EMBL/GenBank/DDBJ whole genome shotgun (WGS) entry which is preliminary data.</text>
</comment>
<accession>A0ABP1GGH1</accession>
<dbReference type="EMBL" id="CAXHTA020000019">
    <property type="protein sequence ID" value="CAL5228868.1"/>
    <property type="molecule type" value="Genomic_DNA"/>
</dbReference>
<protein>
    <submittedName>
        <fullName evidence="4">G12079 protein</fullName>
    </submittedName>
</protein>
<evidence type="ECO:0000313" key="4">
    <source>
        <dbReference type="EMBL" id="CAL5228868.1"/>
    </source>
</evidence>
<sequence length="977" mass="106898">MLHDADMPDSQALLQVIEDASGYSRWQDETAAAHRELSGTRKALGDISSNISHLEEAAACNTEKLAALSAIAKLDRQIYEAQGSMAEILATCDTCCGNELQALEAQHGLLKEKLEQHMEHLRQLDSHIEQEQSAAHELPDLGQLQAQQQVAASEEEVRLREERMQQPAQIQKELEEVRANKQRLAAQAASSAQLAEQLLPHIRQLEQLASAPGERTDAVDMSAELRTQQAELAQKEDRTRTCAQQLDEASRAAADSAATAERLLQQETSWAGKAAQASAALPGIQASLEQSRAQATACTQKIEGLRQRRQHLQVSLGMLAGQTAPPPHRMLHECFTIKSSTIFNKDLLRPLDVILGNKVSVAVVKTAQEASALLAWRHSSQQAMDRPLRIWPADNLRHKDISAQQCQACAAFAPGLVIQPLDLLTFARNNQAIMERAFGGMLIAADAHTAAELATRHGLASVTLDGKISRPGSLQGGWQGSGPRSQTASTVLEVSRIQVEEADVSRQLEALDSGAAALHQQKEQAQEDIDAHLALTLSVQQAKQDAEAFVVKAAAAKHALAAIQADVEQCRSSLKHLEELQGIFDGAKREGVDMTKQLIELRAKLAGHQAIADRCQQQLEEQESYVLELEEQVSMLDRPALEGSLQKARSRLQKHRDRLQALQAEAAAQKDKQKQQREQLQLLQERKLHAQDEGRRIQAAIDAAGDAAEQMEKQQKWLQQEMSQLEVKVTAEQQSRLVQGNIAEGLSLYKKQKAKLKSLQAERRACAANSISESEQALHAERARKLGAFKEQAQCMRHAVKLVEQGMAAMTLQVESTKKAVFSSMAEQFEALSRGLIPAVELRLSWVGEGVQFQLCHHSKEGSSDSWQADLAQLSGGQRSLAAIALLVAAAKAGSRSKLFLLDEVDAALDESNQAVVASLMRQLCSRQSGCQCLTVTHSAAFQANCDALVQVSRGDGGTVFSAVDSEMEKNRKRHRL</sequence>
<dbReference type="SUPFAM" id="SSF75553">
    <property type="entry name" value="Smc hinge domain"/>
    <property type="match status" value="1"/>
</dbReference>
<feature type="coiled-coil region" evidence="2">
    <location>
        <begin position="218"/>
        <end position="308"/>
    </location>
</feature>
<dbReference type="InterPro" id="IPR027417">
    <property type="entry name" value="P-loop_NTPase"/>
</dbReference>
<evidence type="ECO:0000313" key="5">
    <source>
        <dbReference type="Proteomes" id="UP001497392"/>
    </source>
</evidence>
<dbReference type="InterPro" id="IPR036277">
    <property type="entry name" value="SMC_hinge_sf"/>
</dbReference>
<feature type="domain" description="RecF/RecN/SMC N-terminal" evidence="3">
    <location>
        <begin position="154"/>
        <end position="956"/>
    </location>
</feature>
<reference evidence="4 5" key="1">
    <citation type="submission" date="2024-06" db="EMBL/GenBank/DDBJ databases">
        <authorList>
            <person name="Kraege A."/>
            <person name="Thomma B."/>
        </authorList>
    </citation>
    <scope>NUCLEOTIDE SEQUENCE [LARGE SCALE GENOMIC DNA]</scope>
</reference>
<dbReference type="Gene3D" id="3.40.50.300">
    <property type="entry name" value="P-loop containing nucleotide triphosphate hydrolases"/>
    <property type="match status" value="1"/>
</dbReference>